<dbReference type="AlphaFoldDB" id="A0A6A6P6N3"/>
<keyword evidence="3" id="KW-0645">Protease</keyword>
<dbReference type="InterPro" id="IPR018200">
    <property type="entry name" value="USP_CS"/>
</dbReference>
<dbReference type="PROSITE" id="PS00972">
    <property type="entry name" value="USP_1"/>
    <property type="match status" value="1"/>
</dbReference>
<feature type="region of interest" description="Disordered" evidence="8">
    <location>
        <begin position="1205"/>
        <end position="1260"/>
    </location>
</feature>
<protein>
    <recommendedName>
        <fullName evidence="2">ubiquitinyl hydrolase 1</fullName>
        <ecNumber evidence="2">3.4.19.12</ecNumber>
    </recommendedName>
</protein>
<keyword evidence="7" id="KW-0175">Coiled coil</keyword>
<dbReference type="InterPro" id="IPR038765">
    <property type="entry name" value="Papain-like_cys_pep_sf"/>
</dbReference>
<evidence type="ECO:0000256" key="5">
    <source>
        <dbReference type="ARBA" id="ARBA00022801"/>
    </source>
</evidence>
<feature type="coiled-coil region" evidence="7">
    <location>
        <begin position="1086"/>
        <end position="1113"/>
    </location>
</feature>
<dbReference type="GO" id="GO:0004843">
    <property type="term" value="F:cysteine-type deubiquitinase activity"/>
    <property type="evidence" value="ECO:0007669"/>
    <property type="project" value="UniProtKB-EC"/>
</dbReference>
<dbReference type="EC" id="3.4.19.12" evidence="2"/>
<comment type="catalytic activity">
    <reaction evidence="1">
        <text>Thiol-dependent hydrolysis of ester, thioester, amide, peptide and isopeptide bonds formed by the C-terminal Gly of ubiquitin (a 76-residue protein attached to proteins as an intracellular targeting signal).</text>
        <dbReference type="EC" id="3.4.19.12"/>
    </reaction>
</comment>
<dbReference type="PANTHER" id="PTHR43982">
    <property type="entry name" value="UBIQUITIN CARBOXYL-TERMINAL HYDROLASE"/>
    <property type="match status" value="1"/>
</dbReference>
<organism evidence="10 11">
    <name type="scientific">Lineolata rhizophorae</name>
    <dbReference type="NCBI Taxonomy" id="578093"/>
    <lineage>
        <taxon>Eukaryota</taxon>
        <taxon>Fungi</taxon>
        <taxon>Dikarya</taxon>
        <taxon>Ascomycota</taxon>
        <taxon>Pezizomycotina</taxon>
        <taxon>Dothideomycetes</taxon>
        <taxon>Dothideomycetes incertae sedis</taxon>
        <taxon>Lineolatales</taxon>
        <taxon>Lineolataceae</taxon>
        <taxon>Lineolata</taxon>
    </lineage>
</organism>
<dbReference type="PANTHER" id="PTHR43982:SF6">
    <property type="entry name" value="UBIQUITIN CARBOXYL-TERMINAL HYDROLASE 2-RELATED"/>
    <property type="match status" value="1"/>
</dbReference>
<dbReference type="EMBL" id="MU001675">
    <property type="protein sequence ID" value="KAF2459645.1"/>
    <property type="molecule type" value="Genomic_DNA"/>
</dbReference>
<feature type="domain" description="USP" evidence="9">
    <location>
        <begin position="577"/>
        <end position="1191"/>
    </location>
</feature>
<evidence type="ECO:0000256" key="4">
    <source>
        <dbReference type="ARBA" id="ARBA00022786"/>
    </source>
</evidence>
<gene>
    <name evidence="10" type="ORF">BDY21DRAFT_370337</name>
</gene>
<dbReference type="SUPFAM" id="SSF54001">
    <property type="entry name" value="Cysteine proteinases"/>
    <property type="match status" value="1"/>
</dbReference>
<keyword evidence="11" id="KW-1185">Reference proteome</keyword>
<feature type="compositionally biased region" description="Polar residues" evidence="8">
    <location>
        <begin position="811"/>
        <end position="839"/>
    </location>
</feature>
<dbReference type="Pfam" id="PF00443">
    <property type="entry name" value="UCH"/>
    <property type="match status" value="2"/>
</dbReference>
<dbReference type="GO" id="GO:0016579">
    <property type="term" value="P:protein deubiquitination"/>
    <property type="evidence" value="ECO:0007669"/>
    <property type="project" value="InterPro"/>
</dbReference>
<evidence type="ECO:0000256" key="3">
    <source>
        <dbReference type="ARBA" id="ARBA00022670"/>
    </source>
</evidence>
<dbReference type="GO" id="GO:0043161">
    <property type="term" value="P:proteasome-mediated ubiquitin-dependent protein catabolic process"/>
    <property type="evidence" value="ECO:0007669"/>
    <property type="project" value="InterPro"/>
</dbReference>
<name>A0A6A6P6N3_9PEZI</name>
<feature type="coiled-coil region" evidence="7">
    <location>
        <begin position="1027"/>
        <end position="1054"/>
    </location>
</feature>
<dbReference type="OrthoDB" id="2420415at2759"/>
<keyword evidence="6" id="KW-0788">Thiol protease</keyword>
<dbReference type="PROSITE" id="PS00973">
    <property type="entry name" value="USP_2"/>
    <property type="match status" value="1"/>
</dbReference>
<dbReference type="InterPro" id="IPR025305">
    <property type="entry name" value="UCH_repeat_domain"/>
</dbReference>
<feature type="region of interest" description="Disordered" evidence="8">
    <location>
        <begin position="682"/>
        <end position="702"/>
    </location>
</feature>
<dbReference type="Pfam" id="PF13446">
    <property type="entry name" value="RPT"/>
    <property type="match status" value="3"/>
</dbReference>
<evidence type="ECO:0000256" key="2">
    <source>
        <dbReference type="ARBA" id="ARBA00012759"/>
    </source>
</evidence>
<reference evidence="10" key="1">
    <citation type="journal article" date="2020" name="Stud. Mycol.">
        <title>101 Dothideomycetes genomes: a test case for predicting lifestyles and emergence of pathogens.</title>
        <authorList>
            <person name="Haridas S."/>
            <person name="Albert R."/>
            <person name="Binder M."/>
            <person name="Bloem J."/>
            <person name="Labutti K."/>
            <person name="Salamov A."/>
            <person name="Andreopoulos B."/>
            <person name="Baker S."/>
            <person name="Barry K."/>
            <person name="Bills G."/>
            <person name="Bluhm B."/>
            <person name="Cannon C."/>
            <person name="Castanera R."/>
            <person name="Culley D."/>
            <person name="Daum C."/>
            <person name="Ezra D."/>
            <person name="Gonzalez J."/>
            <person name="Henrissat B."/>
            <person name="Kuo A."/>
            <person name="Liang C."/>
            <person name="Lipzen A."/>
            <person name="Lutzoni F."/>
            <person name="Magnuson J."/>
            <person name="Mondo S."/>
            <person name="Nolan M."/>
            <person name="Ohm R."/>
            <person name="Pangilinan J."/>
            <person name="Park H.-J."/>
            <person name="Ramirez L."/>
            <person name="Alfaro M."/>
            <person name="Sun H."/>
            <person name="Tritt A."/>
            <person name="Yoshinaga Y."/>
            <person name="Zwiers L.-H."/>
            <person name="Turgeon B."/>
            <person name="Goodwin S."/>
            <person name="Spatafora J."/>
            <person name="Crous P."/>
            <person name="Grigoriev I."/>
        </authorList>
    </citation>
    <scope>NUCLEOTIDE SEQUENCE</scope>
    <source>
        <strain evidence="10">ATCC 16933</strain>
    </source>
</reference>
<feature type="compositionally biased region" description="Pro residues" evidence="8">
    <location>
        <begin position="846"/>
        <end position="856"/>
    </location>
</feature>
<evidence type="ECO:0000256" key="1">
    <source>
        <dbReference type="ARBA" id="ARBA00000707"/>
    </source>
</evidence>
<dbReference type="GO" id="GO:0061136">
    <property type="term" value="P:regulation of proteasomal protein catabolic process"/>
    <property type="evidence" value="ECO:0007669"/>
    <property type="project" value="TreeGrafter"/>
</dbReference>
<dbReference type="Proteomes" id="UP000799766">
    <property type="component" value="Unassembled WGS sequence"/>
</dbReference>
<dbReference type="Gene3D" id="3.90.70.10">
    <property type="entry name" value="Cysteine proteinases"/>
    <property type="match status" value="2"/>
</dbReference>
<dbReference type="InterPro" id="IPR028889">
    <property type="entry name" value="USP"/>
</dbReference>
<proteinExistence type="predicted"/>
<evidence type="ECO:0000259" key="9">
    <source>
        <dbReference type="PROSITE" id="PS50235"/>
    </source>
</evidence>
<keyword evidence="4" id="KW-0833">Ubl conjugation pathway</keyword>
<feature type="compositionally biased region" description="Polar residues" evidence="8">
    <location>
        <begin position="774"/>
        <end position="783"/>
    </location>
</feature>
<evidence type="ECO:0000256" key="8">
    <source>
        <dbReference type="SAM" id="MobiDB-lite"/>
    </source>
</evidence>
<dbReference type="InterPro" id="IPR001394">
    <property type="entry name" value="Peptidase_C19_UCH"/>
</dbReference>
<keyword evidence="5" id="KW-0378">Hydrolase</keyword>
<evidence type="ECO:0000256" key="7">
    <source>
        <dbReference type="SAM" id="Coils"/>
    </source>
</evidence>
<dbReference type="InterPro" id="IPR044635">
    <property type="entry name" value="UBP14-like"/>
</dbReference>
<evidence type="ECO:0000313" key="11">
    <source>
        <dbReference type="Proteomes" id="UP000799766"/>
    </source>
</evidence>
<evidence type="ECO:0000313" key="10">
    <source>
        <dbReference type="EMBL" id="KAF2459645.1"/>
    </source>
</evidence>
<sequence length="1260" mass="141761">MSHPGKTAPRLIEDLYNYNPRYDSVIGRNILTDPPPLFEERDVHLQTLPKHACRHTFLLKDNQSELPRDDDPQWTLKVAAICKTCRVHVDLILNSQAKGQADPEGYLQIRVKPPQLKADYIRLLQDPACLRKRLEDAIRENPERQDLQRSEPVEVLEFLSTYLRDVLAPNRTRNRIPAKNRRFLVSFGNDLDDLFRDLGFKDVYEGSDRDKQWIMPDVPEHDALAVDTPRTFIEDVREEVLTIIDRKPGEQKAKLTRGLKVSSPAISHIHRLLGCHDYEKTPAARRAADQSAEEHPYYASLGAVGDFADDLVYFAYRRQAECDAVNSPYYFECLEGIAEGRKSENLQTKTAILASEGKISRKDVDRAYAYFGIEKAHVGVLSDEHIIGQFQSRLQDAAPAQEGTLREMLRVIGQARQSETIKQAASNTIETYEQALNWLNAEKSTDDNFLISLYQLKTNDAQSNQEIGHKAIEIIARHRRSEKLYTWLASGELTEGEPEMDVGRAFAILQFPDRTAIPDEQLLNALLLTRIEEAPTRREEFEQAYQILCRTRANGDPGIAGEVSFSIDSRPPEKWPVGFHNIGNTCYLNSLLQFYFTVKPLRDLVINHDKAIMDMSPENLRRKQVGSRKITAKEVTRAQEFVRELGNLFEGMITSPDLVVKPEVRLACLTLLASSKDMASRRKSTITGDRPSLGEIDGMPVMGPVMRPASFQKIEETAEEATSPASHTAEAGDSHSDVTLVGGDERRRKSVDVSMEDAVKVSKPQDGVDVKNADTPTMVESPNELSADHLNRIASPDRSVPLVDGAGKAQSVGNGPDQQQPNGSDSWITKTENEASSSIADKPEPPSRPPPVPPRPKPAEKENDIEDAVFAARQQDVTEVIDNVLFQLECAIQADDIDEDGEQIDIVVWTHLKAKSVETKQELFNNLIVDVAEGPRDIYDALDALFDRHTVDLEDDVVPRYATIAHLPPFLQINVHRVGFDRERGVPYKVENHLTLEDVIYLDRYMRHGDTAKDEQLETKRQANWRYKDVMKQLKEVNAHLSRTETELDAAETLSASSELICSINGANGSGGDVHTDHDAQAKFSKAELLQNAEALKDEAVAIKRELEELSNVIGSPYEDMKGHPYRLHSLFMHRGTAKGGHYWIYIHDFTHNVWRKYNDSVVTEVTDMSEIFGQVASNPPTPYFIVYVRDDKKEELVDALCRHPAQPARPADVEMTDAEESADSTNKEQMQVIDGVEYGNVSGVGWNPSGADQPPEQWD</sequence>
<accession>A0A6A6P6N3</accession>
<dbReference type="PROSITE" id="PS50235">
    <property type="entry name" value="USP_3"/>
    <property type="match status" value="1"/>
</dbReference>
<feature type="region of interest" description="Disordered" evidence="8">
    <location>
        <begin position="797"/>
        <end position="861"/>
    </location>
</feature>
<evidence type="ECO:0000256" key="6">
    <source>
        <dbReference type="ARBA" id="ARBA00022807"/>
    </source>
</evidence>
<dbReference type="GO" id="GO:0070628">
    <property type="term" value="F:proteasome binding"/>
    <property type="evidence" value="ECO:0007669"/>
    <property type="project" value="TreeGrafter"/>
</dbReference>
<feature type="compositionally biased region" description="Low complexity" evidence="8">
    <location>
        <begin position="720"/>
        <end position="729"/>
    </location>
</feature>
<feature type="region of interest" description="Disordered" evidence="8">
    <location>
        <begin position="716"/>
        <end position="783"/>
    </location>
</feature>